<evidence type="ECO:0000313" key="1">
    <source>
        <dbReference type="EnsemblMetazoa" id="GBRI009782-PA"/>
    </source>
</evidence>
<dbReference type="Proteomes" id="UP000091820">
    <property type="component" value="Unassembled WGS sequence"/>
</dbReference>
<sequence>MICYSNRRKPNFSLVLTHSSMSGPLVKLNLDQIFQNCRKALFGWIITGKYNSSINNNSSASYMLSQEDEINVNYECPWKIEEIDNGSTQKTQNVNIVHRESSVAGISRAFMETGRLNVKPALVDKDKGLDKRKVLVFEFELRIEELQRIADRSIDRRKSQVGCREEN</sequence>
<proteinExistence type="predicted"/>
<reference evidence="1" key="2">
    <citation type="submission" date="2020-05" db="UniProtKB">
        <authorList>
            <consortium name="EnsemblMetazoa"/>
        </authorList>
    </citation>
    <scope>IDENTIFICATION</scope>
    <source>
        <strain evidence="1">IAEA</strain>
    </source>
</reference>
<organism evidence="1 2">
    <name type="scientific">Glossina brevipalpis</name>
    <dbReference type="NCBI Taxonomy" id="37001"/>
    <lineage>
        <taxon>Eukaryota</taxon>
        <taxon>Metazoa</taxon>
        <taxon>Ecdysozoa</taxon>
        <taxon>Arthropoda</taxon>
        <taxon>Hexapoda</taxon>
        <taxon>Insecta</taxon>
        <taxon>Pterygota</taxon>
        <taxon>Neoptera</taxon>
        <taxon>Endopterygota</taxon>
        <taxon>Diptera</taxon>
        <taxon>Brachycera</taxon>
        <taxon>Muscomorpha</taxon>
        <taxon>Hippoboscoidea</taxon>
        <taxon>Glossinidae</taxon>
        <taxon>Glossina</taxon>
    </lineage>
</organism>
<reference evidence="2" key="1">
    <citation type="submission" date="2014-03" db="EMBL/GenBank/DDBJ databases">
        <authorList>
            <person name="Aksoy S."/>
            <person name="Warren W."/>
            <person name="Wilson R.K."/>
        </authorList>
    </citation>
    <scope>NUCLEOTIDE SEQUENCE [LARGE SCALE GENOMIC DNA]</scope>
    <source>
        <strain evidence="2">IAEA</strain>
    </source>
</reference>
<name>A0A1A9W874_9MUSC</name>
<evidence type="ECO:0000313" key="2">
    <source>
        <dbReference type="Proteomes" id="UP000091820"/>
    </source>
</evidence>
<dbReference type="VEuPathDB" id="VectorBase:GBRI009782"/>
<accession>A0A1A9W874</accession>
<dbReference type="AlphaFoldDB" id="A0A1A9W874"/>
<keyword evidence="2" id="KW-1185">Reference proteome</keyword>
<protein>
    <submittedName>
        <fullName evidence="1">Uncharacterized protein</fullName>
    </submittedName>
</protein>
<dbReference type="EnsemblMetazoa" id="GBRI009782-RA">
    <property type="protein sequence ID" value="GBRI009782-PA"/>
    <property type="gene ID" value="GBRI009782"/>
</dbReference>